<reference evidence="1 2" key="1">
    <citation type="submission" date="2019-10" db="EMBL/GenBank/DDBJ databases">
        <title>Complete genome sequences for adaption low water activity.</title>
        <authorList>
            <person name="Zhao L."/>
            <person name="Zhong J."/>
        </authorList>
    </citation>
    <scope>NUCLEOTIDE SEQUENCE [LARGE SCALE GENOMIC DNA]</scope>
    <source>
        <strain evidence="1 2">FDU301</strain>
        <plasmid evidence="2">pfdu301d</plasmid>
    </source>
</reference>
<organism evidence="1 2">
    <name type="scientific">Priestia megaterium</name>
    <name type="common">Bacillus megaterium</name>
    <dbReference type="NCBI Taxonomy" id="1404"/>
    <lineage>
        <taxon>Bacteria</taxon>
        <taxon>Bacillati</taxon>
        <taxon>Bacillota</taxon>
        <taxon>Bacilli</taxon>
        <taxon>Bacillales</taxon>
        <taxon>Bacillaceae</taxon>
        <taxon>Priestia</taxon>
    </lineage>
</organism>
<dbReference type="RefSeq" id="WP_171779335.1">
    <property type="nucleotide sequence ID" value="NZ_CP045276.1"/>
</dbReference>
<keyword evidence="1" id="KW-0614">Plasmid</keyword>
<accession>A0A6M6EAH0</accession>
<dbReference type="Proteomes" id="UP000501076">
    <property type="component" value="Plasmid pFDU301D"/>
</dbReference>
<gene>
    <name evidence="1" type="ORF">FDZ14_35285</name>
</gene>
<dbReference type="EMBL" id="CP045276">
    <property type="protein sequence ID" value="QJX81368.1"/>
    <property type="molecule type" value="Genomic_DNA"/>
</dbReference>
<proteinExistence type="predicted"/>
<geneLocation type="plasmid" evidence="2">
    <name>pfdu301d</name>
</geneLocation>
<name>A0A6M6EAH0_PRIMG</name>
<sequence>MTLIAAYSYEPYRTVFVSDFRTTAKPPLHSDNAFKFVPIGSSAGMFLAGDVNGWNIIFERESQRLNAIKNENFMEEFSSILREYATSSTPILNNGKGLKALGFVIDTSNNSNKTFHIDYIQGRGAMISELEQNQVYLFGSGADIGGLKEYLNNALFKYTSDLKMPSHLKAPYLVANTFERFISTYVENLNDPSIYQKKGISNVFSYSYIDQGFFEICSYNDKKYQEEGKEPQEFSYEKNENGEIVLVDKTKKAVSNLFSLDKINLDKPINIDPFDREES</sequence>
<dbReference type="AlphaFoldDB" id="A0A6M6EAH0"/>
<evidence type="ECO:0000313" key="2">
    <source>
        <dbReference type="Proteomes" id="UP000501076"/>
    </source>
</evidence>
<evidence type="ECO:0000313" key="1">
    <source>
        <dbReference type="EMBL" id="QJX81368.1"/>
    </source>
</evidence>
<protein>
    <submittedName>
        <fullName evidence="1">Uncharacterized protein</fullName>
    </submittedName>
</protein>